<dbReference type="RefSeq" id="WP_160559543.1">
    <property type="nucleotide sequence ID" value="NZ_QZDT01000008.1"/>
</dbReference>
<evidence type="ECO:0000256" key="1">
    <source>
        <dbReference type="SAM" id="SignalP"/>
    </source>
</evidence>
<comment type="caution">
    <text evidence="3">The sequence shown here is derived from an EMBL/GenBank/DDBJ whole genome shotgun (WGS) entry which is preliminary data.</text>
</comment>
<dbReference type="Proteomes" id="UP001154420">
    <property type="component" value="Unassembled WGS sequence"/>
</dbReference>
<dbReference type="OrthoDB" id="1957059at2"/>
<feature type="domain" description="FMN-binding" evidence="2">
    <location>
        <begin position="42"/>
        <end position="133"/>
    </location>
</feature>
<name>A0A9X5GRK9_9FIRM</name>
<reference evidence="3" key="1">
    <citation type="submission" date="2018-09" db="EMBL/GenBank/DDBJ databases">
        <title>Murine metabolic-syndrome-specific gut microbial biobank.</title>
        <authorList>
            <person name="Liu C."/>
        </authorList>
    </citation>
    <scope>NUCLEOTIDE SEQUENCE</scope>
    <source>
        <strain evidence="3">D42-62</strain>
    </source>
</reference>
<dbReference type="EMBL" id="QZDT01000008">
    <property type="protein sequence ID" value="NBJ92454.1"/>
    <property type="molecule type" value="Genomic_DNA"/>
</dbReference>
<gene>
    <name evidence="3" type="ORF">D5281_07530</name>
</gene>
<feature type="chain" id="PRO_5040986126" evidence="1">
    <location>
        <begin position="26"/>
        <end position="148"/>
    </location>
</feature>
<keyword evidence="4" id="KW-1185">Reference proteome</keyword>
<dbReference type="AlphaFoldDB" id="A0A9X5GRK9"/>
<proteinExistence type="predicted"/>
<evidence type="ECO:0000313" key="3">
    <source>
        <dbReference type="EMBL" id="NBJ92454.1"/>
    </source>
</evidence>
<protein>
    <submittedName>
        <fullName evidence="3">FMN-binding protein</fullName>
    </submittedName>
</protein>
<keyword evidence="1" id="KW-0732">Signal</keyword>
<dbReference type="GO" id="GO:0016020">
    <property type="term" value="C:membrane"/>
    <property type="evidence" value="ECO:0007669"/>
    <property type="project" value="InterPro"/>
</dbReference>
<sequence>MKRMITTLLSLLLATLLLTACSGQAELQDGYYTAQASEFNFGWKEYITILVKGGTIVSVEYNAENPSGFIKSWDNAYMQTMLHSNGTYPNEYTRDYASQLLEAQSETGIDAISGASSSHGSFQLLAHAVLEQARRGDSSIVLVDTNTH</sequence>
<dbReference type="GO" id="GO:0010181">
    <property type="term" value="F:FMN binding"/>
    <property type="evidence" value="ECO:0007669"/>
    <property type="project" value="InterPro"/>
</dbReference>
<dbReference type="PROSITE" id="PS51257">
    <property type="entry name" value="PROKAR_LIPOPROTEIN"/>
    <property type="match status" value="1"/>
</dbReference>
<accession>A0A9X5GRK9</accession>
<feature type="signal peptide" evidence="1">
    <location>
        <begin position="1"/>
        <end position="25"/>
    </location>
</feature>
<dbReference type="Gene3D" id="3.90.1010.20">
    <property type="match status" value="1"/>
</dbReference>
<organism evidence="3 4">
    <name type="scientific">Parablautia muri</name>
    <dbReference type="NCBI Taxonomy" id="2320879"/>
    <lineage>
        <taxon>Bacteria</taxon>
        <taxon>Bacillati</taxon>
        <taxon>Bacillota</taxon>
        <taxon>Clostridia</taxon>
        <taxon>Lachnospirales</taxon>
        <taxon>Lachnospiraceae</taxon>
        <taxon>Parablautia</taxon>
    </lineage>
</organism>
<evidence type="ECO:0000313" key="4">
    <source>
        <dbReference type="Proteomes" id="UP001154420"/>
    </source>
</evidence>
<dbReference type="InterPro" id="IPR007329">
    <property type="entry name" value="FMN-bd"/>
</dbReference>
<evidence type="ECO:0000259" key="2">
    <source>
        <dbReference type="SMART" id="SM00900"/>
    </source>
</evidence>
<dbReference type="SMART" id="SM00900">
    <property type="entry name" value="FMN_bind"/>
    <property type="match status" value="1"/>
</dbReference>